<dbReference type="STRING" id="229920.ADM99_16080"/>
<comment type="caution">
    <text evidence="1">The sequence shown here is derived from an EMBL/GenBank/DDBJ whole genome shotgun (WGS) entry which is preliminary data.</text>
</comment>
<dbReference type="AlphaFoldDB" id="A0A0P6WLE6"/>
<organism evidence="1 2">
    <name type="scientific">Leptolinea tardivitalis</name>
    <dbReference type="NCBI Taxonomy" id="229920"/>
    <lineage>
        <taxon>Bacteria</taxon>
        <taxon>Bacillati</taxon>
        <taxon>Chloroflexota</taxon>
        <taxon>Anaerolineae</taxon>
        <taxon>Anaerolineales</taxon>
        <taxon>Anaerolineaceae</taxon>
        <taxon>Leptolinea</taxon>
    </lineage>
</organism>
<dbReference type="Proteomes" id="UP000050430">
    <property type="component" value="Unassembled WGS sequence"/>
</dbReference>
<accession>A0A0P6WLE6</accession>
<reference evidence="1 2" key="1">
    <citation type="submission" date="2015-07" db="EMBL/GenBank/DDBJ databases">
        <title>Genome sequence of Leptolinea tardivitalis DSM 16556.</title>
        <authorList>
            <person name="Hemp J."/>
            <person name="Ward L.M."/>
            <person name="Pace L.A."/>
            <person name="Fischer W.W."/>
        </authorList>
    </citation>
    <scope>NUCLEOTIDE SEQUENCE [LARGE SCALE GENOMIC DNA]</scope>
    <source>
        <strain evidence="1 2">YMTK-2</strain>
    </source>
</reference>
<keyword evidence="2" id="KW-1185">Reference proteome</keyword>
<protein>
    <recommendedName>
        <fullName evidence="3">Portal protein</fullName>
    </recommendedName>
</protein>
<gene>
    <name evidence="1" type="ORF">ADM99_16080</name>
</gene>
<dbReference type="RefSeq" id="WP_062422531.1">
    <property type="nucleotide sequence ID" value="NZ_BBYA01000010.1"/>
</dbReference>
<dbReference type="EMBL" id="LGCK01000014">
    <property type="protein sequence ID" value="KPL70619.1"/>
    <property type="molecule type" value="Genomic_DNA"/>
</dbReference>
<evidence type="ECO:0000313" key="1">
    <source>
        <dbReference type="EMBL" id="KPL70619.1"/>
    </source>
</evidence>
<dbReference type="OrthoDB" id="142455at2"/>
<sequence length="453" mass="50841">MTEPRTTLASRLAARLFDREINHRVDLALAALDDTRDRLLRPIFAALPLSNTRDRPDGERLDLLRQSLEAWRTNPLARRIVELTSQYVVGGGIGLDCRHQTTRLFLQEFWEHPLNRMDSRIIEWCDELTRSGELFILITTDPAGMSYVRAIPATDMAEISCEENDLEQETRYVLQDGRSYRGRSALTDTNGLPPFILHYAINRPVGALHGESDLAPLLKWLARYSGWLEDRARLNRFRTTFLYAVTLKGSTSVERRKRQAELNLNPPSPGSLLVKDEAETWETLSPRLESSDANEDGLALKKMIAAGAGIPLHFLAEPESSTRTTAESAGGPTFRHYEQRQEFVLWMLRDVLQAVCLRAVRCGRSLDPKAAIEIRGTDISARDNSELAGAASQIVSAFSELHSRGLIDDAELLRLAYRFAGEVVDIPALLQQAVDNHPKSVENPVDKQSEFGS</sequence>
<proteinExistence type="predicted"/>
<evidence type="ECO:0000313" key="2">
    <source>
        <dbReference type="Proteomes" id="UP000050430"/>
    </source>
</evidence>
<name>A0A0P6WLE6_9CHLR</name>
<evidence type="ECO:0008006" key="3">
    <source>
        <dbReference type="Google" id="ProtNLM"/>
    </source>
</evidence>